<dbReference type="RefSeq" id="WP_144899458.1">
    <property type="nucleotide sequence ID" value="NZ_VLKN01000004.1"/>
</dbReference>
<dbReference type="Gene3D" id="3.40.960.10">
    <property type="entry name" value="VSR Endonuclease"/>
    <property type="match status" value="1"/>
</dbReference>
<sequence length="116" mass="13596">MREGQKRDAARRLRRDMTDAERALWRALRDRTAMVGCKFWRQHPVGPYVVDFACLAKSLLIEVDGGQHCDAICDARRDRYLRSQGFIVLRFWNNDVLQNLEGVCDMILRQLSGDRR</sequence>
<evidence type="ECO:0000313" key="2">
    <source>
        <dbReference type="EMBL" id="TWI02874.1"/>
    </source>
</evidence>
<dbReference type="OrthoDB" id="9798754at2"/>
<dbReference type="EMBL" id="VLKN01000004">
    <property type="protein sequence ID" value="TWI02874.1"/>
    <property type="molecule type" value="Genomic_DNA"/>
</dbReference>
<dbReference type="InterPro" id="IPR011335">
    <property type="entry name" value="Restrct_endonuc-II-like"/>
</dbReference>
<dbReference type="Proteomes" id="UP000315167">
    <property type="component" value="Unassembled WGS sequence"/>
</dbReference>
<keyword evidence="3" id="KW-1185">Reference proteome</keyword>
<protein>
    <submittedName>
        <fullName evidence="2">Primosomal protein N' (Replication factor Y)</fullName>
    </submittedName>
</protein>
<proteinExistence type="predicted"/>
<dbReference type="InterPro" id="IPR007569">
    <property type="entry name" value="DUF559"/>
</dbReference>
<dbReference type="AlphaFoldDB" id="A0A562L606"/>
<accession>A0A562L606</accession>
<evidence type="ECO:0000259" key="1">
    <source>
        <dbReference type="Pfam" id="PF04480"/>
    </source>
</evidence>
<name>A0A562L606_9GAMM</name>
<dbReference type="PANTHER" id="PTHR38590">
    <property type="entry name" value="BLL0828 PROTEIN"/>
    <property type="match status" value="1"/>
</dbReference>
<dbReference type="SUPFAM" id="SSF52980">
    <property type="entry name" value="Restriction endonuclease-like"/>
    <property type="match status" value="1"/>
</dbReference>
<dbReference type="PANTHER" id="PTHR38590:SF1">
    <property type="entry name" value="BLL0828 PROTEIN"/>
    <property type="match status" value="1"/>
</dbReference>
<dbReference type="InterPro" id="IPR047216">
    <property type="entry name" value="Endonuclease_DUF559_bact"/>
</dbReference>
<dbReference type="CDD" id="cd01038">
    <property type="entry name" value="Endonuclease_DUF559"/>
    <property type="match status" value="1"/>
</dbReference>
<gene>
    <name evidence="2" type="ORF">IP90_01974</name>
</gene>
<organism evidence="2 3">
    <name type="scientific">Luteimonas cucumeris</name>
    <dbReference type="NCBI Taxonomy" id="985012"/>
    <lineage>
        <taxon>Bacteria</taxon>
        <taxon>Pseudomonadati</taxon>
        <taxon>Pseudomonadota</taxon>
        <taxon>Gammaproteobacteria</taxon>
        <taxon>Lysobacterales</taxon>
        <taxon>Lysobacteraceae</taxon>
        <taxon>Luteimonas</taxon>
    </lineage>
</organism>
<comment type="caution">
    <text evidence="2">The sequence shown here is derived from an EMBL/GenBank/DDBJ whole genome shotgun (WGS) entry which is preliminary data.</text>
</comment>
<evidence type="ECO:0000313" key="3">
    <source>
        <dbReference type="Proteomes" id="UP000315167"/>
    </source>
</evidence>
<reference evidence="2 3" key="1">
    <citation type="journal article" date="2015" name="Stand. Genomic Sci.">
        <title>Genomic Encyclopedia of Bacterial and Archaeal Type Strains, Phase III: the genomes of soil and plant-associated and newly described type strains.</title>
        <authorList>
            <person name="Whitman W.B."/>
            <person name="Woyke T."/>
            <person name="Klenk H.P."/>
            <person name="Zhou Y."/>
            <person name="Lilburn T.G."/>
            <person name="Beck B.J."/>
            <person name="De Vos P."/>
            <person name="Vandamme P."/>
            <person name="Eisen J.A."/>
            <person name="Garrity G."/>
            <person name="Hugenholtz P."/>
            <person name="Kyrpides N.C."/>
        </authorList>
    </citation>
    <scope>NUCLEOTIDE SEQUENCE [LARGE SCALE GENOMIC DNA]</scope>
    <source>
        <strain evidence="2 3">CGMCC 1.10821</strain>
    </source>
</reference>
<feature type="domain" description="DUF559" evidence="1">
    <location>
        <begin position="6"/>
        <end position="111"/>
    </location>
</feature>
<dbReference type="Pfam" id="PF04480">
    <property type="entry name" value="DUF559"/>
    <property type="match status" value="1"/>
</dbReference>